<sequence>MPHPVWSALPSDPGNAMPLFHPNSPGPRLAAIIEMVVAVTPHRKRAAKLIRKPEQQRTKPDVGPLYVCRNWQLALLMISTLKLSKRVWQAIMGAVDLDWPVAGQDEEYLETQRLAVNDELVGPSELSQFMPESSIRRVLDNIRFDVLLPGASEDLIDFICTDARKVFLIALVSLDCSGSNLLEVVKDFRKNAFTDSLLPVENIAIRGKCAHPKLCRRTNSFDPYSRDKGNASCAHLPALSSFHKKQWSVLGINHFYLFQWRLIAPVFKKESIQRFGQELPEYTILPLISKEEKPCSGHFSDVFRAQLHADHQDTLDPNEKNEVDVALKELKNSIVGERAYKVEEAWQRETETLDELGKLNHPHLIRCIASFKLRARGHYIMFEWANGGTLRDLWAKDPKAHIDLNGNRIKEFLKQLYGLASALRALHGTNTQTATGIADGQIGRLGSQSQAVQNWRHGDLKPENILVFENSSWLGILKMADFGLAKQHDAATALRAEVTSTEHTTLHYEAPEAVTNKTEPRSRRYDIWSMGCIILESVIWLLYGSDVLDIFYDEKKHLRSRPQHTLYFTIKTDEGGSNPVATVSATVKHWISEILKKDPECSQPTALRELLELVRDKLLVVKIPSKSKPSGIPVRATASDLLKGVETIMRAAEDDDEYLFTGMRRSLVRPPSSSNASRRYLDVSRPLTHRPAQHAMFDNTWESLDDKFPAWLMETVGSNALSIFPEGKSSLCERCIALDFESIGVIVSGEYTFLISSTKNAGSLEFWRIKNGLGLQKTRSELLSIYGTPSLHATSNKQSQGIPIEIPKLVATASQTYFDILRQWLKDCDENHVGCRLESTDASLIRIPTRLINVGEMGSPVVYLLETQLSQVLPSQNFRYIALSHPWGDRAEHTHYFTTLRNINRHKSGMHISALPNTFKDAIRVAQELGVRYLWIDSLCIVQGEDGDFADEAKHMETVFSSAYCVIAATRAKGMSSGFLGSRPLRKVARFERLGDPFYVCEPIDNFQRDVIEGALNKRGWVLQERALARRTIYFAENQTYWECGDGVRCETLSRMRNNQAALLGDPNFPRVATDSSKGGRIRLYELLYKQYSRLQFTRISDRPLAIAGIEQRLIRAFDTQGGYGVFNCYFGRGLLWQRDVTVASGAMKPIQFPQSQRYQVPSWSWMAYEGAITFMDLPFGEIEWEEKEVRSPWNPPGPILASSSRISNKSNSSWYTGDTNGRVDLTVTARDFSLSADTHIVYDRGERPGDRIAKCVIVGRRKSAAEVDTQRIHYVLVVAQKQDAGSKAQYERIGAGSLPGSAITKGANLQVQVF</sequence>
<name>A0ACC1PKK4_9PEZI</name>
<proteinExistence type="predicted"/>
<comment type="caution">
    <text evidence="1">The sequence shown here is derived from an EMBL/GenBank/DDBJ whole genome shotgun (WGS) entry which is preliminary data.</text>
</comment>
<protein>
    <submittedName>
        <fullName evidence="1">Uncharacterized protein</fullName>
    </submittedName>
</protein>
<keyword evidence="2" id="KW-1185">Reference proteome</keyword>
<evidence type="ECO:0000313" key="2">
    <source>
        <dbReference type="Proteomes" id="UP001143856"/>
    </source>
</evidence>
<accession>A0ACC1PKK4</accession>
<dbReference type="Proteomes" id="UP001143856">
    <property type="component" value="Unassembled WGS sequence"/>
</dbReference>
<dbReference type="EMBL" id="JAPDGR010000143">
    <property type="protein sequence ID" value="KAJ2995203.1"/>
    <property type="molecule type" value="Genomic_DNA"/>
</dbReference>
<evidence type="ECO:0000313" key="1">
    <source>
        <dbReference type="EMBL" id="KAJ2995203.1"/>
    </source>
</evidence>
<organism evidence="1 2">
    <name type="scientific">Xylaria curta</name>
    <dbReference type="NCBI Taxonomy" id="42375"/>
    <lineage>
        <taxon>Eukaryota</taxon>
        <taxon>Fungi</taxon>
        <taxon>Dikarya</taxon>
        <taxon>Ascomycota</taxon>
        <taxon>Pezizomycotina</taxon>
        <taxon>Sordariomycetes</taxon>
        <taxon>Xylariomycetidae</taxon>
        <taxon>Xylariales</taxon>
        <taxon>Xylariaceae</taxon>
        <taxon>Xylaria</taxon>
    </lineage>
</organism>
<gene>
    <name evidence="1" type="ORF">NUW58_g1344</name>
</gene>
<reference evidence="1" key="1">
    <citation type="submission" date="2022-10" db="EMBL/GenBank/DDBJ databases">
        <title>Genome Sequence of Xylaria curta.</title>
        <authorList>
            <person name="Buettner E."/>
        </authorList>
    </citation>
    <scope>NUCLEOTIDE SEQUENCE</scope>
    <source>
        <strain evidence="1">Babe10</strain>
    </source>
</reference>